<reference evidence="1" key="2">
    <citation type="submission" date="2025-09" db="UniProtKB">
        <authorList>
            <consortium name="EnsemblPlants"/>
        </authorList>
    </citation>
    <scope>IDENTIFICATION</scope>
</reference>
<organism evidence="1 2">
    <name type="scientific">Avena sativa</name>
    <name type="common">Oat</name>
    <dbReference type="NCBI Taxonomy" id="4498"/>
    <lineage>
        <taxon>Eukaryota</taxon>
        <taxon>Viridiplantae</taxon>
        <taxon>Streptophyta</taxon>
        <taxon>Embryophyta</taxon>
        <taxon>Tracheophyta</taxon>
        <taxon>Spermatophyta</taxon>
        <taxon>Magnoliopsida</taxon>
        <taxon>Liliopsida</taxon>
        <taxon>Poales</taxon>
        <taxon>Poaceae</taxon>
        <taxon>BOP clade</taxon>
        <taxon>Pooideae</taxon>
        <taxon>Poodae</taxon>
        <taxon>Poeae</taxon>
        <taxon>Poeae Chloroplast Group 1 (Aveneae type)</taxon>
        <taxon>Aveninae</taxon>
        <taxon>Avena</taxon>
    </lineage>
</organism>
<proteinExistence type="predicted"/>
<dbReference type="EnsemblPlants" id="AVESA.00010b.r2.6CG1115600.1">
    <property type="protein sequence ID" value="AVESA.00010b.r2.6CG1115600.1.CDS.1"/>
    <property type="gene ID" value="AVESA.00010b.r2.6CG1115600"/>
</dbReference>
<reference evidence="1" key="1">
    <citation type="submission" date="2021-05" db="EMBL/GenBank/DDBJ databases">
        <authorList>
            <person name="Scholz U."/>
            <person name="Mascher M."/>
            <person name="Fiebig A."/>
        </authorList>
    </citation>
    <scope>NUCLEOTIDE SEQUENCE [LARGE SCALE GENOMIC DNA]</scope>
</reference>
<dbReference type="Proteomes" id="UP001732700">
    <property type="component" value="Chromosome 6C"/>
</dbReference>
<accession>A0ACD5Z6W6</accession>
<evidence type="ECO:0000313" key="2">
    <source>
        <dbReference type="Proteomes" id="UP001732700"/>
    </source>
</evidence>
<keyword evidence="2" id="KW-1185">Reference proteome</keyword>
<protein>
    <submittedName>
        <fullName evidence="1">Uncharacterized protein</fullName>
    </submittedName>
</protein>
<name>A0ACD5Z6W6_AVESA</name>
<sequence length="556" mass="60377">MIDERHQHVVIGIDRATTPHLPRNKSIHPTTCTHPDRPLHIPPIRSLVCPVQRPQIVTNQPTQLTTMAPSYPSTHPTEATMSGDGDAARAPHVVLLSSPGMGHVVPVAELARRLHAEHGFTATVFTYASSDSAAQRAVLASLPPAVGSASLPEVPLDDLVAAGAAIETLLSVEAQRAVLALTALLADIGEAHNLVAFVTDLFGADTLPAARAAGVPGYLFFPSNLLMLSLMLHLPRLDAEIEGEFRDLTEPVRLPGCVPVPGADILQPLQDRTSDAYRWMLHHGERYRDADGILVNTFDAIEPGAAAVLRRQESWRPPVYPVGPVIRRPDDGEDATGCIEWLDAQPDRSVLFVSFGSGGALTAAQMDELARGLELSGQRFLWVVRSPTDSGADPGANYYDGSKSKDYPLQFLPFGFLERTKEVGLVVPSWAPQVRVLGHRATRAMLTHCGWNSVLESVMHGVPIITWPLYAEQRENAVMLHEETKVALRPKVRGAQGLILGEDIAEVVNDMMNDKEGEVAQRKVVKLQEAARSGLAPSGISHKTLMELVSKWKNTR</sequence>
<evidence type="ECO:0000313" key="1">
    <source>
        <dbReference type="EnsemblPlants" id="AVESA.00010b.r2.6CG1115600.1.CDS.1"/>
    </source>
</evidence>